<feature type="domain" description="NlpC/P60" evidence="7">
    <location>
        <begin position="218"/>
        <end position="332"/>
    </location>
</feature>
<dbReference type="Proteomes" id="UP000320876">
    <property type="component" value="Unassembled WGS sequence"/>
</dbReference>
<comment type="caution">
    <text evidence="8">The sequence shown here is derived from an EMBL/GenBank/DDBJ whole genome shotgun (WGS) entry which is preliminary data.</text>
</comment>
<comment type="similarity">
    <text evidence="1">Belongs to the peptidase C40 family.</text>
</comment>
<dbReference type="AlphaFoldDB" id="A0A542DGC8"/>
<dbReference type="EMBL" id="VFML01000001">
    <property type="protein sequence ID" value="TQJ02135.1"/>
    <property type="molecule type" value="Genomic_DNA"/>
</dbReference>
<dbReference type="GO" id="GO:0008234">
    <property type="term" value="F:cysteine-type peptidase activity"/>
    <property type="evidence" value="ECO:0007669"/>
    <property type="project" value="UniProtKB-KW"/>
</dbReference>
<protein>
    <submittedName>
        <fullName evidence="8">Cell wall-associated NlpC family hydrolase</fullName>
    </submittedName>
</protein>
<dbReference type="Pfam" id="PF00877">
    <property type="entry name" value="NLPC_P60"/>
    <property type="match status" value="1"/>
</dbReference>
<evidence type="ECO:0000256" key="4">
    <source>
        <dbReference type="ARBA" id="ARBA00022807"/>
    </source>
</evidence>
<dbReference type="SUPFAM" id="SSF54001">
    <property type="entry name" value="Cysteine proteinases"/>
    <property type="match status" value="1"/>
</dbReference>
<evidence type="ECO:0000256" key="3">
    <source>
        <dbReference type="ARBA" id="ARBA00022801"/>
    </source>
</evidence>
<feature type="region of interest" description="Disordered" evidence="6">
    <location>
        <begin position="193"/>
        <end position="215"/>
    </location>
</feature>
<name>A0A542DGC8_AMYCI</name>
<dbReference type="InterPro" id="IPR000064">
    <property type="entry name" value="NLP_P60_dom"/>
</dbReference>
<evidence type="ECO:0000256" key="2">
    <source>
        <dbReference type="ARBA" id="ARBA00022670"/>
    </source>
</evidence>
<feature type="coiled-coil region" evidence="5">
    <location>
        <begin position="27"/>
        <end position="61"/>
    </location>
</feature>
<feature type="compositionally biased region" description="Polar residues" evidence="6">
    <location>
        <begin position="195"/>
        <end position="207"/>
    </location>
</feature>
<keyword evidence="9" id="KW-1185">Reference proteome</keyword>
<accession>A0A542DGC8</accession>
<dbReference type="PANTHER" id="PTHR47053:SF1">
    <property type="entry name" value="MUREIN DD-ENDOPEPTIDASE MEPH-RELATED"/>
    <property type="match status" value="1"/>
</dbReference>
<dbReference type="GO" id="GO:0006508">
    <property type="term" value="P:proteolysis"/>
    <property type="evidence" value="ECO:0007669"/>
    <property type="project" value="UniProtKB-KW"/>
</dbReference>
<dbReference type="PANTHER" id="PTHR47053">
    <property type="entry name" value="MUREIN DD-ENDOPEPTIDASE MEPH-RELATED"/>
    <property type="match status" value="1"/>
</dbReference>
<evidence type="ECO:0000313" key="8">
    <source>
        <dbReference type="EMBL" id="TQJ02135.1"/>
    </source>
</evidence>
<evidence type="ECO:0000256" key="6">
    <source>
        <dbReference type="SAM" id="MobiDB-lite"/>
    </source>
</evidence>
<dbReference type="InterPro" id="IPR051202">
    <property type="entry name" value="Peptidase_C40"/>
</dbReference>
<dbReference type="Gene3D" id="3.90.1720.10">
    <property type="entry name" value="endopeptidase domain like (from Nostoc punctiforme)"/>
    <property type="match status" value="1"/>
</dbReference>
<evidence type="ECO:0000313" key="9">
    <source>
        <dbReference type="Proteomes" id="UP000320876"/>
    </source>
</evidence>
<evidence type="ECO:0000256" key="1">
    <source>
        <dbReference type="ARBA" id="ARBA00007074"/>
    </source>
</evidence>
<gene>
    <name evidence="8" type="ORF">FB471_1852</name>
</gene>
<dbReference type="InterPro" id="IPR038765">
    <property type="entry name" value="Papain-like_cys_pep_sf"/>
</dbReference>
<keyword evidence="5" id="KW-0175">Coiled coil</keyword>
<evidence type="ECO:0000259" key="7">
    <source>
        <dbReference type="PROSITE" id="PS51935"/>
    </source>
</evidence>
<keyword evidence="3 8" id="KW-0378">Hydrolase</keyword>
<organism evidence="8 9">
    <name type="scientific">Amycolatopsis cihanbeyliensis</name>
    <dbReference type="NCBI Taxonomy" id="1128664"/>
    <lineage>
        <taxon>Bacteria</taxon>
        <taxon>Bacillati</taxon>
        <taxon>Actinomycetota</taxon>
        <taxon>Actinomycetes</taxon>
        <taxon>Pseudonocardiales</taxon>
        <taxon>Pseudonocardiaceae</taxon>
        <taxon>Amycolatopsis</taxon>
    </lineage>
</organism>
<proteinExistence type="inferred from homology"/>
<reference evidence="8 9" key="1">
    <citation type="submission" date="2019-06" db="EMBL/GenBank/DDBJ databases">
        <title>Sequencing the genomes of 1000 actinobacteria strains.</title>
        <authorList>
            <person name="Klenk H.-P."/>
        </authorList>
    </citation>
    <scope>NUCLEOTIDE SEQUENCE [LARGE SCALE GENOMIC DNA]</scope>
    <source>
        <strain evidence="8 9">DSM 45679</strain>
    </source>
</reference>
<evidence type="ECO:0000256" key="5">
    <source>
        <dbReference type="SAM" id="Coils"/>
    </source>
</evidence>
<keyword evidence="2" id="KW-0645">Protease</keyword>
<keyword evidence="4" id="KW-0788">Thiol protease</keyword>
<dbReference type="PROSITE" id="PS51935">
    <property type="entry name" value="NLPC_P60"/>
    <property type="match status" value="1"/>
</dbReference>
<sequence>MIAAVSFVQVPATANPVPAPQNPPISQSDALKQYRELAAKAEKLNEDYLKAKDDLAARQAELDKASGDLTAAEQAKSAAAADEETYRTEVDKFAGASFTSGSQMNKLSALLSGDSTRDFLDRSAALDVLAADRNAALKNLSAAVRQAGAAEREAAEAQARAKTAKEEAEKLTADIKTRKEALDKKVEELKEQAGLLSSSDRAAQQDTGGAVPDVQAPGTAAQTAVNAALGKRGSAYVWGAEGPSTFDCSGLTSWAYQQAGISIPRSSRAQSAFGTPVSKSQLQPGDLVFFYSPVSHVGIYLGNGKMVHAPTSGDVVKVSPLQNNYNSARRVA</sequence>